<organism evidence="2 3">
    <name type="scientific">Streptomyces carpaticus</name>
    <dbReference type="NCBI Taxonomy" id="285558"/>
    <lineage>
        <taxon>Bacteria</taxon>
        <taxon>Bacillati</taxon>
        <taxon>Actinomycetota</taxon>
        <taxon>Actinomycetes</taxon>
        <taxon>Kitasatosporales</taxon>
        <taxon>Streptomycetaceae</taxon>
        <taxon>Streptomyces</taxon>
    </lineage>
</organism>
<dbReference type="InterPro" id="IPR043917">
    <property type="entry name" value="DUF5753"/>
</dbReference>
<dbReference type="Proteomes" id="UP001577267">
    <property type="component" value="Unassembled WGS sequence"/>
</dbReference>
<dbReference type="EMBL" id="JBHGBT010000004">
    <property type="protein sequence ID" value="MFB4193944.1"/>
    <property type="molecule type" value="Genomic_DNA"/>
</dbReference>
<sequence length="273" mass="30913">MADESSQFPASYRYFGSQFQLWRQNAQVRRETIAEAANYSVDTVKSVEQGRRRVPPRLAEIADEMFGARGMLLAGLSHLKREPFPARSQDYFRYESEAIALNWFELALIPGPLQTEAYALALMSDFSPPLDDETIQDRVAARMERKALLTRKPLVGCSFIIYEAALRCPVGGREAFREQMLHLLEVSKQRNISVQVLPFERVTPSALGGPMVLLETRDHEHFVLVEGQSMSQLASDPVEVSSLTQRYGMIRMQALSADESAHFIGRMVDEREP</sequence>
<evidence type="ECO:0000259" key="1">
    <source>
        <dbReference type="Pfam" id="PF19054"/>
    </source>
</evidence>
<evidence type="ECO:0000313" key="2">
    <source>
        <dbReference type="EMBL" id="MFB4193944.1"/>
    </source>
</evidence>
<evidence type="ECO:0000313" key="3">
    <source>
        <dbReference type="Proteomes" id="UP001577267"/>
    </source>
</evidence>
<dbReference type="Pfam" id="PF19054">
    <property type="entry name" value="DUF5753"/>
    <property type="match status" value="1"/>
</dbReference>
<comment type="caution">
    <text evidence="2">The sequence shown here is derived from an EMBL/GenBank/DDBJ whole genome shotgun (WGS) entry which is preliminary data.</text>
</comment>
<gene>
    <name evidence="2" type="ORF">ACE11A_06170</name>
</gene>
<proteinExistence type="predicted"/>
<reference evidence="2 3" key="1">
    <citation type="submission" date="2024-09" db="EMBL/GenBank/DDBJ databases">
        <title>Draft genome sequence of multifaceted antimicrobials producing Streptomyces sp. strain FH1.</title>
        <authorList>
            <person name="Hassan F."/>
            <person name="Ali H."/>
            <person name="Hassan N."/>
            <person name="Nawaz A."/>
        </authorList>
    </citation>
    <scope>NUCLEOTIDE SEQUENCE [LARGE SCALE GENOMIC DNA]</scope>
    <source>
        <strain evidence="2 3">FH1</strain>
    </source>
</reference>
<name>A0ABV4ZKS3_9ACTN</name>
<dbReference type="Pfam" id="PF13560">
    <property type="entry name" value="HTH_31"/>
    <property type="match status" value="1"/>
</dbReference>
<dbReference type="RefSeq" id="WP_347228125.1">
    <property type="nucleotide sequence ID" value="NZ_CP104005.1"/>
</dbReference>
<keyword evidence="3" id="KW-1185">Reference proteome</keyword>
<protein>
    <submittedName>
        <fullName evidence="2">Helix-turn-helix domain-containing protein</fullName>
    </submittedName>
</protein>
<feature type="domain" description="DUF5753" evidence="1">
    <location>
        <begin position="89"/>
        <end position="265"/>
    </location>
</feature>
<accession>A0ABV4ZKS3</accession>